<dbReference type="EMBL" id="NRDI02000007">
    <property type="protein sequence ID" value="KAI1514639.1"/>
    <property type="molecule type" value="Genomic_DNA"/>
</dbReference>
<name>A0A2W1GYY7_9PLEO</name>
<keyword evidence="4" id="KW-0539">Nucleus</keyword>
<dbReference type="GO" id="GO:0006368">
    <property type="term" value="P:transcription elongation by RNA polymerase II"/>
    <property type="evidence" value="ECO:0007669"/>
    <property type="project" value="InterPro"/>
</dbReference>
<dbReference type="PANTHER" id="PTHR12466">
    <property type="entry name" value="CDC73 DOMAIN PROTEIN"/>
    <property type="match status" value="1"/>
</dbReference>
<evidence type="ECO:0000313" key="7">
    <source>
        <dbReference type="EMBL" id="KAI1514639.1"/>
    </source>
</evidence>
<dbReference type="FunFam" id="3.40.50.11990:FF:000003">
    <property type="entry name" value="Pol II transcription elongation factor subunit Cdc73"/>
    <property type="match status" value="1"/>
</dbReference>
<dbReference type="GO" id="GO:0000993">
    <property type="term" value="F:RNA polymerase II complex binding"/>
    <property type="evidence" value="ECO:0007669"/>
    <property type="project" value="TreeGrafter"/>
</dbReference>
<evidence type="ECO:0000256" key="4">
    <source>
        <dbReference type="ARBA" id="ARBA00023242"/>
    </source>
</evidence>
<accession>A0A2W1GYY7</accession>
<dbReference type="Proteomes" id="UP000249757">
    <property type="component" value="Unassembled WGS sequence"/>
</dbReference>
<evidence type="ECO:0000313" key="8">
    <source>
        <dbReference type="Proteomes" id="UP000245464"/>
    </source>
</evidence>
<reference evidence="6 8" key="1">
    <citation type="journal article" date="2018" name="BMC Genomics">
        <title>Comparative genomics of the wheat fungal pathogen Pyrenophora tritici-repentis reveals chromosomal variations and genome plasticity.</title>
        <authorList>
            <person name="Moolhuijzen P."/>
            <person name="See P.T."/>
            <person name="Hane J.K."/>
            <person name="Shi G."/>
            <person name="Liu Z."/>
            <person name="Oliver R.P."/>
            <person name="Moffat C.S."/>
        </authorList>
    </citation>
    <scope>NUCLEOTIDE SEQUENCE [LARGE SCALE GENOMIC DNA]</scope>
    <source>
        <strain evidence="6">M4</strain>
    </source>
</reference>
<reference evidence="7" key="2">
    <citation type="submission" date="2021-05" db="EMBL/GenBank/DDBJ databases">
        <authorList>
            <person name="Moolhuijzen P.M."/>
            <person name="Moffat C.S."/>
        </authorList>
    </citation>
    <scope>NUCLEOTIDE SEQUENCE</scope>
    <source>
        <strain evidence="7">86-124</strain>
    </source>
</reference>
<dbReference type="InterPro" id="IPR007852">
    <property type="entry name" value="Cdc73/Parafibromin"/>
</dbReference>
<dbReference type="OMA" id="FRPDYWN"/>
<dbReference type="OrthoDB" id="2186602at2759"/>
<evidence type="ECO:0000313" key="6">
    <source>
        <dbReference type="EMBL" id="KAF7575620.1"/>
    </source>
</evidence>
<dbReference type="Gene3D" id="3.40.50.11990">
    <property type="entry name" value="RNA polymerase II accessory factor, Cdc73 C-terminal domain"/>
    <property type="match status" value="1"/>
</dbReference>
<evidence type="ECO:0000259" key="5">
    <source>
        <dbReference type="Pfam" id="PF05179"/>
    </source>
</evidence>
<sequence length="421" mass="45343">MAAADVEVADALYNLRLSIKASASPILTTSADTVSDLAQATHVSFNTDSGDHRTFALSTPTRFAPDGKPVDLRSCYFAWLNKDASVTDYFAAVQTLNEELPSGAGGSVQNLTFAQKIELIAWLSGETESSDSIAAIEGSALSAAAGDAAAIAGGKGVPVDGGRGIKVGAAGKMVDARLLQIYDGERKMGDHNSVLRGTKNVDFSPYRKIASTFLRTRPDAKLPAPQPALVANLQKRPQKRLQPIILLSPSASSLLRTSNAKTFLSDGVFVPPNTTDSSSTSASANMIQIQRLLPSISSQPLTFILVDSTSSFKPTYWSRVVAIFTTGQLWQFKSYKYTQPAELFANYPGIFVGWSSEEPPETVKQLGRGVLPVGVDKWTGSEKGRWRDREVVERIWGRIEEGMRKGGWTRDGPGLAGQQIR</sequence>
<dbReference type="GO" id="GO:0032968">
    <property type="term" value="P:positive regulation of transcription elongation by RNA polymerase II"/>
    <property type="evidence" value="ECO:0007669"/>
    <property type="project" value="TreeGrafter"/>
</dbReference>
<proteinExistence type="inferred from homology"/>
<dbReference type="PANTHER" id="PTHR12466:SF8">
    <property type="entry name" value="PARAFIBROMIN"/>
    <property type="match status" value="1"/>
</dbReference>
<dbReference type="EMBL" id="NQIK02000002">
    <property type="protein sequence ID" value="KAF7575620.1"/>
    <property type="molecule type" value="Genomic_DNA"/>
</dbReference>
<feature type="domain" description="Cell division control protein 73 C-terminal" evidence="5">
    <location>
        <begin position="240"/>
        <end position="401"/>
    </location>
</feature>
<evidence type="ECO:0000256" key="3">
    <source>
        <dbReference type="ARBA" id="ARBA00023163"/>
    </source>
</evidence>
<comment type="caution">
    <text evidence="6">The sequence shown here is derived from an EMBL/GenBank/DDBJ whole genome shotgun (WGS) entry which is preliminary data.</text>
</comment>
<protein>
    <submittedName>
        <fullName evidence="6 7">RNA polymerase II accessory factor</fullName>
    </submittedName>
</protein>
<reference evidence="7" key="3">
    <citation type="journal article" date="2022" name="bioRxiv">
        <title>A global pangenome for the wheat fungal pathogen Pyrenophora tritici-repentis and prediction of effector protein structural homology.</title>
        <authorList>
            <person name="Moolhuijzen P."/>
            <person name="See P.T."/>
            <person name="Shi G."/>
            <person name="Powell H.R."/>
            <person name="Cockram J."/>
            <person name="Jorgensen L.N."/>
            <person name="Benslimane H."/>
            <person name="Strelkov S.E."/>
            <person name="Turner J."/>
            <person name="Liu Z."/>
            <person name="Moffat C.S."/>
        </authorList>
    </citation>
    <scope>NUCLEOTIDE SEQUENCE</scope>
    <source>
        <strain evidence="7">86-124</strain>
    </source>
</reference>
<organism evidence="6 8">
    <name type="scientific">Pyrenophora tritici-repentis</name>
    <dbReference type="NCBI Taxonomy" id="45151"/>
    <lineage>
        <taxon>Eukaryota</taxon>
        <taxon>Fungi</taxon>
        <taxon>Dikarya</taxon>
        <taxon>Ascomycota</taxon>
        <taxon>Pezizomycotina</taxon>
        <taxon>Dothideomycetes</taxon>
        <taxon>Pleosporomycetidae</taxon>
        <taxon>Pleosporales</taxon>
        <taxon>Pleosporineae</taxon>
        <taxon>Pleosporaceae</taxon>
        <taxon>Pyrenophora</taxon>
    </lineage>
</organism>
<evidence type="ECO:0000313" key="9">
    <source>
        <dbReference type="Proteomes" id="UP000249757"/>
    </source>
</evidence>
<dbReference type="Pfam" id="PF05179">
    <property type="entry name" value="CDC73_C"/>
    <property type="match status" value="1"/>
</dbReference>
<reference evidence="9" key="4">
    <citation type="journal article" date="2022" name="Microb. Genom.">
        <title>A global pangenome for the wheat fungal pathogen Pyrenophora tritici-repentis and prediction of effector protein structural homology.</title>
        <authorList>
            <person name="Moolhuijzen P.M."/>
            <person name="See P.T."/>
            <person name="Shi G."/>
            <person name="Powell H.R."/>
            <person name="Cockram J."/>
            <person name="Jorgensen L.N."/>
            <person name="Benslimane H."/>
            <person name="Strelkov S.E."/>
            <person name="Turner J."/>
            <person name="Liu Z."/>
            <person name="Moffat C.S."/>
        </authorList>
    </citation>
    <scope>NUCLEOTIDE SEQUENCE [LARGE SCALE GENOMIC DNA]</scope>
</reference>
<dbReference type="InterPro" id="IPR031336">
    <property type="entry name" value="CDC73_C"/>
</dbReference>
<dbReference type="InterPro" id="IPR038103">
    <property type="entry name" value="CDC73_C_sf"/>
</dbReference>
<comment type="similarity">
    <text evidence="2">Belongs to the CDC73 family.</text>
</comment>
<keyword evidence="9" id="KW-1185">Reference proteome</keyword>
<keyword evidence="3" id="KW-0804">Transcription</keyword>
<dbReference type="AlphaFoldDB" id="A0A2W1GYY7"/>
<gene>
    <name evidence="7" type="ORF">Ptr86124_005962</name>
    <name evidence="6" type="ORF">PtrM4_072440</name>
</gene>
<evidence type="ECO:0000256" key="2">
    <source>
        <dbReference type="ARBA" id="ARBA00010427"/>
    </source>
</evidence>
<dbReference type="GO" id="GO:0016593">
    <property type="term" value="C:Cdc73/Paf1 complex"/>
    <property type="evidence" value="ECO:0007669"/>
    <property type="project" value="InterPro"/>
</dbReference>
<comment type="subcellular location">
    <subcellularLocation>
        <location evidence="1">Nucleus</location>
    </subcellularLocation>
</comment>
<evidence type="ECO:0000256" key="1">
    <source>
        <dbReference type="ARBA" id="ARBA00004123"/>
    </source>
</evidence>
<dbReference type="Proteomes" id="UP000245464">
    <property type="component" value="Chromosome 2"/>
</dbReference>